<dbReference type="AlphaFoldDB" id="A0A9N8HXZ7"/>
<dbReference type="Proteomes" id="UP001153069">
    <property type="component" value="Unassembled WGS sequence"/>
</dbReference>
<name>A0A9N8HXZ7_9STRA</name>
<organism evidence="2 3">
    <name type="scientific">Seminavis robusta</name>
    <dbReference type="NCBI Taxonomy" id="568900"/>
    <lineage>
        <taxon>Eukaryota</taxon>
        <taxon>Sar</taxon>
        <taxon>Stramenopiles</taxon>
        <taxon>Ochrophyta</taxon>
        <taxon>Bacillariophyta</taxon>
        <taxon>Bacillariophyceae</taxon>
        <taxon>Bacillariophycidae</taxon>
        <taxon>Naviculales</taxon>
        <taxon>Naviculaceae</taxon>
        <taxon>Seminavis</taxon>
    </lineage>
</organism>
<comment type="caution">
    <text evidence="2">The sequence shown here is derived from an EMBL/GenBank/DDBJ whole genome shotgun (WGS) entry which is preliminary data.</text>
</comment>
<feature type="region of interest" description="Disordered" evidence="1">
    <location>
        <begin position="1"/>
        <end position="29"/>
    </location>
</feature>
<gene>
    <name evidence="2" type="ORF">SEMRO_2638_G333360.1</name>
</gene>
<feature type="compositionally biased region" description="Low complexity" evidence="1">
    <location>
        <begin position="1"/>
        <end position="26"/>
    </location>
</feature>
<accession>A0A9N8HXZ7</accession>
<reference evidence="2" key="1">
    <citation type="submission" date="2020-06" db="EMBL/GenBank/DDBJ databases">
        <authorList>
            <consortium name="Plant Systems Biology data submission"/>
        </authorList>
    </citation>
    <scope>NUCLEOTIDE SEQUENCE</scope>
    <source>
        <strain evidence="2">D6</strain>
    </source>
</reference>
<sequence>MESKNGSNGSSINNNSTGSDAPTASGFGSGSGTGASDLLTSGLTTSLMAEELVSFLDRASVLRCMAVSQVENQFQLTNYYCQNMEASWSAKRLFVKSFERIPAGEKKKTAMTTA</sequence>
<protein>
    <submittedName>
        <fullName evidence="2">Uncharacterized protein</fullName>
    </submittedName>
</protein>
<evidence type="ECO:0000313" key="2">
    <source>
        <dbReference type="EMBL" id="CAB9529827.1"/>
    </source>
</evidence>
<keyword evidence="3" id="KW-1185">Reference proteome</keyword>
<dbReference type="EMBL" id="CAICTM010002636">
    <property type="protein sequence ID" value="CAB9529827.1"/>
    <property type="molecule type" value="Genomic_DNA"/>
</dbReference>
<evidence type="ECO:0000313" key="3">
    <source>
        <dbReference type="Proteomes" id="UP001153069"/>
    </source>
</evidence>
<evidence type="ECO:0000256" key="1">
    <source>
        <dbReference type="SAM" id="MobiDB-lite"/>
    </source>
</evidence>
<proteinExistence type="predicted"/>